<gene>
    <name evidence="1" type="ordered locus">Bcell_1300</name>
</gene>
<proteinExistence type="predicted"/>
<evidence type="ECO:0000313" key="1">
    <source>
        <dbReference type="EMBL" id="ADU29565.1"/>
    </source>
</evidence>
<dbReference type="KEGG" id="bco:Bcell_1300"/>
<evidence type="ECO:0000313" key="2">
    <source>
        <dbReference type="Proteomes" id="UP000001401"/>
    </source>
</evidence>
<dbReference type="AlphaFoldDB" id="E6TSQ7"/>
<dbReference type="HOGENOM" id="CLU_1988144_0_0_9"/>
<dbReference type="OrthoDB" id="2969948at2"/>
<dbReference type="RefSeq" id="WP_013487904.1">
    <property type="nucleotide sequence ID" value="NC_014829.1"/>
</dbReference>
<organism evidence="1 2">
    <name type="scientific">Evansella cellulosilytica (strain ATCC 21833 / DSM 2522 / FERM P-1141 / JCM 9156 / N-4)</name>
    <name type="common">Bacillus cellulosilyticus</name>
    <dbReference type="NCBI Taxonomy" id="649639"/>
    <lineage>
        <taxon>Bacteria</taxon>
        <taxon>Bacillati</taxon>
        <taxon>Bacillota</taxon>
        <taxon>Bacilli</taxon>
        <taxon>Bacillales</taxon>
        <taxon>Bacillaceae</taxon>
        <taxon>Evansella</taxon>
    </lineage>
</organism>
<dbReference type="Proteomes" id="UP000001401">
    <property type="component" value="Chromosome"/>
</dbReference>
<reference evidence="1 2" key="1">
    <citation type="submission" date="2010-12" db="EMBL/GenBank/DDBJ databases">
        <title>Complete sequence of Bacillus cellulosilyticus DSM 2522.</title>
        <authorList>
            <consortium name="US DOE Joint Genome Institute"/>
            <person name="Lucas S."/>
            <person name="Copeland A."/>
            <person name="Lapidus A."/>
            <person name="Cheng J.-F."/>
            <person name="Bruce D."/>
            <person name="Goodwin L."/>
            <person name="Pitluck S."/>
            <person name="Chertkov O."/>
            <person name="Detter J.C."/>
            <person name="Han C."/>
            <person name="Tapia R."/>
            <person name="Land M."/>
            <person name="Hauser L."/>
            <person name="Jeffries C."/>
            <person name="Kyrpides N."/>
            <person name="Ivanova N."/>
            <person name="Mikhailova N."/>
            <person name="Brumm P."/>
            <person name="Mead D."/>
            <person name="Woyke T."/>
        </authorList>
    </citation>
    <scope>NUCLEOTIDE SEQUENCE [LARGE SCALE GENOMIC DNA]</scope>
    <source>
        <strain evidence="2">ATCC 21833 / DSM 2522 / FERM P-1141 / JCM 9156 / N-4</strain>
    </source>
</reference>
<accession>E6TSQ7</accession>
<sequence length="125" mass="14530">MVQAETIVHFYYDLESEDDYNNKISHYLSGLKGTLQTEETISIGTPFENGNGLSVRVVAKLKVSMDERPSCKHLDDYVSFIFPTVKRNILGELISTQNLYLTYARKPKPVKKKVNWEELYQHWND</sequence>
<name>E6TSQ7_EVAC2</name>
<keyword evidence="2" id="KW-1185">Reference proteome</keyword>
<protein>
    <submittedName>
        <fullName evidence="1">Uncharacterized protein</fullName>
    </submittedName>
</protein>
<dbReference type="EMBL" id="CP002394">
    <property type="protein sequence ID" value="ADU29565.1"/>
    <property type="molecule type" value="Genomic_DNA"/>
</dbReference>